<comment type="similarity">
    <text evidence="3">Belongs to the aldo/keto reductase family. Aldo/keto reductase 2 subfamily.</text>
</comment>
<evidence type="ECO:0000313" key="6">
    <source>
        <dbReference type="Proteomes" id="UP000285793"/>
    </source>
</evidence>
<dbReference type="GO" id="GO:0005829">
    <property type="term" value="C:cytosol"/>
    <property type="evidence" value="ECO:0007669"/>
    <property type="project" value="TreeGrafter"/>
</dbReference>
<dbReference type="PRINTS" id="PR00069">
    <property type="entry name" value="ALDKETRDTASE"/>
</dbReference>
<evidence type="ECO:0000256" key="3">
    <source>
        <dbReference type="ARBA" id="ARBA00038157"/>
    </source>
</evidence>
<name>A0A423XT25_9ENTR</name>
<dbReference type="CDD" id="cd19092">
    <property type="entry name" value="AKR_BsYcsN_EcYdhF-like"/>
    <property type="match status" value="1"/>
</dbReference>
<dbReference type="InterPro" id="IPR020471">
    <property type="entry name" value="AKR"/>
</dbReference>
<dbReference type="AlphaFoldDB" id="A0A423XT25"/>
<dbReference type="GO" id="GO:0016491">
    <property type="term" value="F:oxidoreductase activity"/>
    <property type="evidence" value="ECO:0007669"/>
    <property type="project" value="UniProtKB-KW"/>
</dbReference>
<evidence type="ECO:0000256" key="1">
    <source>
        <dbReference type="ARBA" id="ARBA00022857"/>
    </source>
</evidence>
<dbReference type="InterPro" id="IPR036812">
    <property type="entry name" value="NAD(P)_OxRdtase_dom_sf"/>
</dbReference>
<dbReference type="PANTHER" id="PTHR43364">
    <property type="entry name" value="NADH-SPECIFIC METHYLGLYOXAL REDUCTASE-RELATED"/>
    <property type="match status" value="1"/>
</dbReference>
<keyword evidence="1" id="KW-0521">NADP</keyword>
<organism evidence="5 6">
    <name type="scientific">Cronobacter malonaticus</name>
    <dbReference type="NCBI Taxonomy" id="413503"/>
    <lineage>
        <taxon>Bacteria</taxon>
        <taxon>Pseudomonadati</taxon>
        <taxon>Pseudomonadota</taxon>
        <taxon>Gammaproteobacteria</taxon>
        <taxon>Enterobacterales</taxon>
        <taxon>Enterobacteriaceae</taxon>
        <taxon>Cronobacter</taxon>
    </lineage>
</organism>
<dbReference type="FunFam" id="3.20.20.100:FF:000008">
    <property type="entry name" value="Aldo/keto reductase family oxidoreductase"/>
    <property type="match status" value="1"/>
</dbReference>
<evidence type="ECO:0000313" key="5">
    <source>
        <dbReference type="EMBL" id="ROW59682.1"/>
    </source>
</evidence>
<dbReference type="InterPro" id="IPR050523">
    <property type="entry name" value="AKR_Detox_Biosynth"/>
</dbReference>
<reference evidence="5 6" key="1">
    <citation type="journal article" date="2018" name="Front. Microbiol.">
        <title>An Investigation of an Acute Gastroenteritis Outbreak: Cronobacter sakazakii, a Potential Cause of Food-Borne Illness.</title>
        <authorList>
            <person name="Yong W."/>
            <person name="Guo B."/>
            <person name="Shi X."/>
            <person name="Cheng T."/>
            <person name="Chen M."/>
            <person name="Jiang X."/>
            <person name="Ye Y."/>
            <person name="Wang J."/>
            <person name="Xie G."/>
            <person name="Ding J."/>
        </authorList>
    </citation>
    <scope>NUCLEOTIDE SEQUENCE [LARGE SCALE GENOMIC DNA]</scope>
    <source>
        <strain evidence="5 6">S1</strain>
    </source>
</reference>
<dbReference type="PANTHER" id="PTHR43364:SF1">
    <property type="entry name" value="OXIDOREDUCTASE YDHF"/>
    <property type="match status" value="1"/>
</dbReference>
<protein>
    <submittedName>
        <fullName evidence="5">Oxidoreductase</fullName>
    </submittedName>
</protein>
<accession>A0A423XT25</accession>
<dbReference type="Pfam" id="PF00248">
    <property type="entry name" value="Aldo_ket_red"/>
    <property type="match status" value="1"/>
</dbReference>
<proteinExistence type="inferred from homology"/>
<dbReference type="SUPFAM" id="SSF51430">
    <property type="entry name" value="NAD(P)-linked oxidoreductase"/>
    <property type="match status" value="1"/>
</dbReference>
<dbReference type="Proteomes" id="UP000285793">
    <property type="component" value="Unassembled WGS sequence"/>
</dbReference>
<dbReference type="Gene3D" id="3.20.20.100">
    <property type="entry name" value="NADP-dependent oxidoreductase domain"/>
    <property type="match status" value="1"/>
</dbReference>
<evidence type="ECO:0000256" key="2">
    <source>
        <dbReference type="ARBA" id="ARBA00023002"/>
    </source>
</evidence>
<dbReference type="RefSeq" id="WP_123948728.1">
    <property type="nucleotide sequence ID" value="NZ_PQJL01000016.1"/>
</dbReference>
<sequence>MVERILMAPQGPTFSRLVMGYWRLMEWNYSARELVGFIEQHLELGITTVDHADIYGNYQCEAAFGEALRLAPHLRDKMEIVTKCGIATTAKPENVIGHYITDRGHIVQSAENSLRHLHTDVLDLLLIHRPDPLMDADEIAEAFLDLHKSGKVRHFGVSNFTPAQFSLLQSRLPFTLATNQVEISPVHQPLLLDGTLDLLQQLRIRPMAWSCLGGGRLFSDESFGPLRAELQQVAEETGAQTIEQVVYAWVMRLPSRPLPIIGSGKIERVQSAVGALSLELSRQQWFRIRKAALGYDVP</sequence>
<evidence type="ECO:0000259" key="4">
    <source>
        <dbReference type="Pfam" id="PF00248"/>
    </source>
</evidence>
<comment type="caution">
    <text evidence="5">The sequence shown here is derived from an EMBL/GenBank/DDBJ whole genome shotgun (WGS) entry which is preliminary data.</text>
</comment>
<dbReference type="EMBL" id="PQJL01000016">
    <property type="protein sequence ID" value="ROW59682.1"/>
    <property type="molecule type" value="Genomic_DNA"/>
</dbReference>
<keyword evidence="2" id="KW-0560">Oxidoreductase</keyword>
<feature type="domain" description="NADP-dependent oxidoreductase" evidence="4">
    <location>
        <begin position="16"/>
        <end position="291"/>
    </location>
</feature>
<dbReference type="InterPro" id="IPR023210">
    <property type="entry name" value="NADP_OxRdtase_dom"/>
</dbReference>
<gene>
    <name evidence="5" type="ORF">C3E80_14940</name>
</gene>